<dbReference type="EMBL" id="ML119154">
    <property type="protein sequence ID" value="RPB09225.1"/>
    <property type="molecule type" value="Genomic_DNA"/>
</dbReference>
<evidence type="ECO:0000313" key="2">
    <source>
        <dbReference type="EMBL" id="RPB09225.1"/>
    </source>
</evidence>
<organism evidence="2 3">
    <name type="scientific">Morchella conica CCBAS932</name>
    <dbReference type="NCBI Taxonomy" id="1392247"/>
    <lineage>
        <taxon>Eukaryota</taxon>
        <taxon>Fungi</taxon>
        <taxon>Dikarya</taxon>
        <taxon>Ascomycota</taxon>
        <taxon>Pezizomycotina</taxon>
        <taxon>Pezizomycetes</taxon>
        <taxon>Pezizales</taxon>
        <taxon>Morchellaceae</taxon>
        <taxon>Morchella</taxon>
    </lineage>
</organism>
<name>A0A3N4KTW8_9PEZI</name>
<proteinExistence type="predicted"/>
<feature type="region of interest" description="Disordered" evidence="1">
    <location>
        <begin position="109"/>
        <end position="135"/>
    </location>
</feature>
<evidence type="ECO:0000256" key="1">
    <source>
        <dbReference type="SAM" id="MobiDB-lite"/>
    </source>
</evidence>
<accession>A0A3N4KTW8</accession>
<reference evidence="2 3" key="1">
    <citation type="journal article" date="2018" name="Nat. Ecol. Evol.">
        <title>Pezizomycetes genomes reveal the molecular basis of ectomycorrhizal truffle lifestyle.</title>
        <authorList>
            <person name="Murat C."/>
            <person name="Payen T."/>
            <person name="Noel B."/>
            <person name="Kuo A."/>
            <person name="Morin E."/>
            <person name="Chen J."/>
            <person name="Kohler A."/>
            <person name="Krizsan K."/>
            <person name="Balestrini R."/>
            <person name="Da Silva C."/>
            <person name="Montanini B."/>
            <person name="Hainaut M."/>
            <person name="Levati E."/>
            <person name="Barry K.W."/>
            <person name="Belfiori B."/>
            <person name="Cichocki N."/>
            <person name="Clum A."/>
            <person name="Dockter R.B."/>
            <person name="Fauchery L."/>
            <person name="Guy J."/>
            <person name="Iotti M."/>
            <person name="Le Tacon F."/>
            <person name="Lindquist E.A."/>
            <person name="Lipzen A."/>
            <person name="Malagnac F."/>
            <person name="Mello A."/>
            <person name="Molinier V."/>
            <person name="Miyauchi S."/>
            <person name="Poulain J."/>
            <person name="Riccioni C."/>
            <person name="Rubini A."/>
            <person name="Sitrit Y."/>
            <person name="Splivallo R."/>
            <person name="Traeger S."/>
            <person name="Wang M."/>
            <person name="Zifcakova L."/>
            <person name="Wipf D."/>
            <person name="Zambonelli A."/>
            <person name="Paolocci F."/>
            <person name="Nowrousian M."/>
            <person name="Ottonello S."/>
            <person name="Baldrian P."/>
            <person name="Spatafora J.W."/>
            <person name="Henrissat B."/>
            <person name="Nagy L.G."/>
            <person name="Aury J.M."/>
            <person name="Wincker P."/>
            <person name="Grigoriev I.V."/>
            <person name="Bonfante P."/>
            <person name="Martin F.M."/>
        </authorList>
    </citation>
    <scope>NUCLEOTIDE SEQUENCE [LARGE SCALE GENOMIC DNA]</scope>
    <source>
        <strain evidence="2 3">CCBAS932</strain>
    </source>
</reference>
<dbReference type="Proteomes" id="UP000277580">
    <property type="component" value="Unassembled WGS sequence"/>
</dbReference>
<gene>
    <name evidence="2" type="ORF">P167DRAFT_577530</name>
</gene>
<evidence type="ECO:0000313" key="3">
    <source>
        <dbReference type="Proteomes" id="UP000277580"/>
    </source>
</evidence>
<dbReference type="AlphaFoldDB" id="A0A3N4KTW8"/>
<dbReference type="InParanoid" id="A0A3N4KTW8"/>
<keyword evidence="3" id="KW-1185">Reference proteome</keyword>
<sequence length="158" mass="17391">MYTKSPRVVNYPRLPLAARRLSPLALCSCMFAEEIVSNSIYAGYIARQKMFLGKEGSVRLLMVQYRPSLCSGGLATILAPRPSGDKTAGTATRGRRLYPLRLVPPHVPPQSYRYRARHSTQRSTEKGTPQEPGNTTLLVHGVIHCLSATGDPPQQLDS</sequence>
<protein>
    <submittedName>
        <fullName evidence="2">Uncharacterized protein</fullName>
    </submittedName>
</protein>